<feature type="transmembrane region" description="Helical" evidence="7">
    <location>
        <begin position="80"/>
        <end position="103"/>
    </location>
</feature>
<dbReference type="PANTHER" id="PTHR21624">
    <property type="entry name" value="STEROL DESATURASE-RELATED PROTEIN"/>
    <property type="match status" value="1"/>
</dbReference>
<keyword evidence="5" id="KW-0443">Lipid metabolism</keyword>
<keyword evidence="3 7" id="KW-1133">Transmembrane helix</keyword>
<dbReference type="GO" id="GO:0012505">
    <property type="term" value="C:endomembrane system"/>
    <property type="evidence" value="ECO:0007669"/>
    <property type="project" value="UniProtKB-SubCell"/>
</dbReference>
<feature type="domain" description="Fatty acid hydroxylase" evidence="8">
    <location>
        <begin position="113"/>
        <end position="250"/>
    </location>
</feature>
<comment type="subcellular location">
    <subcellularLocation>
        <location evidence="1">Endomembrane system</location>
        <topology evidence="1">Multi-pass membrane protein</topology>
    </subcellularLocation>
</comment>
<dbReference type="AlphaFoldDB" id="A0A1M5JUN1"/>
<keyword evidence="10" id="KW-1185">Reference proteome</keyword>
<gene>
    <name evidence="9" type="ORF">SAMN04488109_0289</name>
</gene>
<name>A0A1M5JUN1_9BACT</name>
<dbReference type="STRING" id="947013.SAMN04488109_0289"/>
<dbReference type="GO" id="GO:0005506">
    <property type="term" value="F:iron ion binding"/>
    <property type="evidence" value="ECO:0007669"/>
    <property type="project" value="InterPro"/>
</dbReference>
<dbReference type="PANTHER" id="PTHR21624:SF1">
    <property type="entry name" value="ALKYLGLYCEROL MONOOXYGENASE"/>
    <property type="match status" value="1"/>
</dbReference>
<dbReference type="RefSeq" id="WP_073130254.1">
    <property type="nucleotide sequence ID" value="NZ_FQWQ01000001.1"/>
</dbReference>
<sequence>MEILETLRDEIVGFFSINGLVEIIRSGDYHSLRTWSGIQTVLSPLIPFIVIIEILLAFAHKNFNRAEYKIPFFIYIFNRIIGKFISFGVIAFCIGLLSPYALLPVSLTWYWFIYGYIVWEFAHFIYHFLAHKVRLFWCLHSSHHAPEQMNLSVTYAHFFLEGPYADFIRTSICILAGVPPVMLFAIMFIDGTWGGFIHVGENFMKNARFGFLGKFILTPSHHRVHHARNPLYMDTNFCNLLNIWDRVFKTYQPEQNDITIQYGITRSINAGNFFDVYFGEFYYLAKDVARAPGIKNKFLYLIMPPGWSHTGNHMLAKDIRRQYMNTHAGKSLMDSPPGGDQRKSA</sequence>
<dbReference type="OrthoDB" id="9770329at2"/>
<dbReference type="GO" id="GO:0006643">
    <property type="term" value="P:membrane lipid metabolic process"/>
    <property type="evidence" value="ECO:0007669"/>
    <property type="project" value="TreeGrafter"/>
</dbReference>
<dbReference type="InterPro" id="IPR006694">
    <property type="entry name" value="Fatty_acid_hydroxylase"/>
</dbReference>
<evidence type="ECO:0000313" key="10">
    <source>
        <dbReference type="Proteomes" id="UP000184212"/>
    </source>
</evidence>
<evidence type="ECO:0000256" key="4">
    <source>
        <dbReference type="ARBA" id="ARBA00023002"/>
    </source>
</evidence>
<dbReference type="GO" id="GO:0008610">
    <property type="term" value="P:lipid biosynthetic process"/>
    <property type="evidence" value="ECO:0007669"/>
    <property type="project" value="InterPro"/>
</dbReference>
<feature type="transmembrane region" description="Helical" evidence="7">
    <location>
        <begin position="41"/>
        <end position="59"/>
    </location>
</feature>
<keyword evidence="4" id="KW-0560">Oxidoreductase</keyword>
<protein>
    <submittedName>
        <fullName evidence="9">Sterol desaturase/sphingolipid hydroxylase, fatty acid hydroxylase superfamily</fullName>
    </submittedName>
</protein>
<evidence type="ECO:0000256" key="2">
    <source>
        <dbReference type="ARBA" id="ARBA00022692"/>
    </source>
</evidence>
<evidence type="ECO:0000313" key="9">
    <source>
        <dbReference type="EMBL" id="SHG44115.1"/>
    </source>
</evidence>
<evidence type="ECO:0000256" key="7">
    <source>
        <dbReference type="SAM" id="Phobius"/>
    </source>
</evidence>
<accession>A0A1M5JUN1</accession>
<keyword evidence="2 7" id="KW-0812">Transmembrane</keyword>
<dbReference type="Pfam" id="PF04116">
    <property type="entry name" value="FA_hydroxylase"/>
    <property type="match status" value="1"/>
</dbReference>
<dbReference type="GO" id="GO:0050479">
    <property type="term" value="F:glyceryl-ether monooxygenase activity"/>
    <property type="evidence" value="ECO:0007669"/>
    <property type="project" value="TreeGrafter"/>
</dbReference>
<evidence type="ECO:0000256" key="1">
    <source>
        <dbReference type="ARBA" id="ARBA00004127"/>
    </source>
</evidence>
<organism evidence="9 10">
    <name type="scientific">Chryseolinea serpens</name>
    <dbReference type="NCBI Taxonomy" id="947013"/>
    <lineage>
        <taxon>Bacteria</taxon>
        <taxon>Pseudomonadati</taxon>
        <taxon>Bacteroidota</taxon>
        <taxon>Cytophagia</taxon>
        <taxon>Cytophagales</taxon>
        <taxon>Fulvivirgaceae</taxon>
        <taxon>Chryseolinea</taxon>
    </lineage>
</organism>
<keyword evidence="6 7" id="KW-0472">Membrane</keyword>
<dbReference type="GO" id="GO:0016020">
    <property type="term" value="C:membrane"/>
    <property type="evidence" value="ECO:0007669"/>
    <property type="project" value="GOC"/>
</dbReference>
<evidence type="ECO:0000259" key="8">
    <source>
        <dbReference type="Pfam" id="PF04116"/>
    </source>
</evidence>
<dbReference type="EMBL" id="FQWQ01000001">
    <property type="protein sequence ID" value="SHG44115.1"/>
    <property type="molecule type" value="Genomic_DNA"/>
</dbReference>
<proteinExistence type="predicted"/>
<evidence type="ECO:0000256" key="5">
    <source>
        <dbReference type="ARBA" id="ARBA00023098"/>
    </source>
</evidence>
<dbReference type="Proteomes" id="UP000184212">
    <property type="component" value="Unassembled WGS sequence"/>
</dbReference>
<feature type="transmembrane region" description="Helical" evidence="7">
    <location>
        <begin position="109"/>
        <end position="129"/>
    </location>
</feature>
<reference evidence="9 10" key="1">
    <citation type="submission" date="2016-11" db="EMBL/GenBank/DDBJ databases">
        <authorList>
            <person name="Jaros S."/>
            <person name="Januszkiewicz K."/>
            <person name="Wedrychowicz H."/>
        </authorList>
    </citation>
    <scope>NUCLEOTIDE SEQUENCE [LARGE SCALE GENOMIC DNA]</scope>
    <source>
        <strain evidence="9 10">DSM 24574</strain>
    </source>
</reference>
<evidence type="ECO:0000256" key="6">
    <source>
        <dbReference type="ARBA" id="ARBA00023136"/>
    </source>
</evidence>
<dbReference type="InterPro" id="IPR051689">
    <property type="entry name" value="Sterol_desaturase/TMEM195"/>
</dbReference>
<evidence type="ECO:0000256" key="3">
    <source>
        <dbReference type="ARBA" id="ARBA00022989"/>
    </source>
</evidence>